<proteinExistence type="predicted"/>
<keyword evidence="3" id="KW-1185">Reference proteome</keyword>
<dbReference type="InterPro" id="IPR037401">
    <property type="entry name" value="SnoaL-like"/>
</dbReference>
<protein>
    <submittedName>
        <fullName evidence="2">Nuclear transport factor 2 family protein</fullName>
    </submittedName>
</protein>
<reference evidence="2 3" key="1">
    <citation type="submission" date="2019-07" db="EMBL/GenBank/DDBJ databases">
        <authorList>
            <person name="Duangmal K."/>
            <person name="Teo W.F.A."/>
        </authorList>
    </citation>
    <scope>NUCLEOTIDE SEQUENCE [LARGE SCALE GENOMIC DNA]</scope>
    <source>
        <strain evidence="2 3">TBRC 6029</strain>
    </source>
</reference>
<reference evidence="2 3" key="2">
    <citation type="submission" date="2019-08" db="EMBL/GenBank/DDBJ databases">
        <title>Amycolatopsis acidicola sp. nov., isolated from peat swamp forest soil.</title>
        <authorList>
            <person name="Srisuk N."/>
        </authorList>
    </citation>
    <scope>NUCLEOTIDE SEQUENCE [LARGE SCALE GENOMIC DNA]</scope>
    <source>
        <strain evidence="2 3">TBRC 6029</strain>
    </source>
</reference>
<sequence length="133" mass="15063">MPSNLDLVAGGYEAFAHGDPSAVFALFDEAMEWYTPDELPWGGPFHGREDVIRFFQELPRHYEELSVQPRRFLDAGDAVVVEGRYAGRVNGRDFKVAFAHVWTFREGKAARGREYLDSGKLLRRMTEHGTATA</sequence>
<feature type="domain" description="SnoaL-like" evidence="1">
    <location>
        <begin position="12"/>
        <end position="111"/>
    </location>
</feature>
<evidence type="ECO:0000313" key="2">
    <source>
        <dbReference type="EMBL" id="TVT26374.1"/>
    </source>
</evidence>
<dbReference type="EMBL" id="VJWX01000496">
    <property type="protein sequence ID" value="TVT26374.1"/>
    <property type="molecule type" value="Genomic_DNA"/>
</dbReference>
<evidence type="ECO:0000313" key="3">
    <source>
        <dbReference type="Proteomes" id="UP000320011"/>
    </source>
</evidence>
<dbReference type="SUPFAM" id="SSF54427">
    <property type="entry name" value="NTF2-like"/>
    <property type="match status" value="1"/>
</dbReference>
<dbReference type="PANTHER" id="PTHR41252">
    <property type="entry name" value="BLR2505 PROTEIN"/>
    <property type="match status" value="1"/>
</dbReference>
<dbReference type="PANTHER" id="PTHR41252:SF1">
    <property type="entry name" value="BLR2505 PROTEIN"/>
    <property type="match status" value="1"/>
</dbReference>
<evidence type="ECO:0000259" key="1">
    <source>
        <dbReference type="Pfam" id="PF12680"/>
    </source>
</evidence>
<dbReference type="OrthoDB" id="8451859at2"/>
<dbReference type="RefSeq" id="WP_144592490.1">
    <property type="nucleotide sequence ID" value="NZ_VJWX01000496.1"/>
</dbReference>
<dbReference type="AlphaFoldDB" id="A0A558AQ30"/>
<dbReference type="InterPro" id="IPR032710">
    <property type="entry name" value="NTF2-like_dom_sf"/>
</dbReference>
<dbReference type="Pfam" id="PF12680">
    <property type="entry name" value="SnoaL_2"/>
    <property type="match status" value="1"/>
</dbReference>
<name>A0A558AQ30_9PSEU</name>
<accession>A0A558AQ30</accession>
<gene>
    <name evidence="2" type="ORF">FNH05_31490</name>
</gene>
<dbReference type="Proteomes" id="UP000320011">
    <property type="component" value="Unassembled WGS sequence"/>
</dbReference>
<comment type="caution">
    <text evidence="2">The sequence shown here is derived from an EMBL/GenBank/DDBJ whole genome shotgun (WGS) entry which is preliminary data.</text>
</comment>
<dbReference type="Gene3D" id="3.10.450.50">
    <property type="match status" value="1"/>
</dbReference>
<organism evidence="2 3">
    <name type="scientific">Amycolatopsis rhizosphaerae</name>
    <dbReference type="NCBI Taxonomy" id="2053003"/>
    <lineage>
        <taxon>Bacteria</taxon>
        <taxon>Bacillati</taxon>
        <taxon>Actinomycetota</taxon>
        <taxon>Actinomycetes</taxon>
        <taxon>Pseudonocardiales</taxon>
        <taxon>Pseudonocardiaceae</taxon>
        <taxon>Amycolatopsis</taxon>
    </lineage>
</organism>